<feature type="compositionally biased region" description="Polar residues" evidence="1">
    <location>
        <begin position="46"/>
        <end position="55"/>
    </location>
</feature>
<comment type="caution">
    <text evidence="2">The sequence shown here is derived from an EMBL/GenBank/DDBJ whole genome shotgun (WGS) entry which is preliminary data.</text>
</comment>
<evidence type="ECO:0000256" key="1">
    <source>
        <dbReference type="SAM" id="MobiDB-lite"/>
    </source>
</evidence>
<dbReference type="EMBL" id="JALNTZ010000004">
    <property type="protein sequence ID" value="KAJ3653750.1"/>
    <property type="molecule type" value="Genomic_DNA"/>
</dbReference>
<evidence type="ECO:0000313" key="3">
    <source>
        <dbReference type="Proteomes" id="UP001168821"/>
    </source>
</evidence>
<sequence length="110" mass="12198">MIKCAASFPHPTTCPSPFSRIQPSSVTFSPYMIDISPLDSLQSIPLTSSDATGVPTSAPKESRDSSLCTQARFMTQLSRGDSGPDHIRIYLFRLAFLHRSRPRFISLRPL</sequence>
<keyword evidence="3" id="KW-1185">Reference proteome</keyword>
<accession>A0AA38ME73</accession>
<dbReference type="AlphaFoldDB" id="A0AA38ME73"/>
<name>A0AA38ME73_9CUCU</name>
<protein>
    <submittedName>
        <fullName evidence="2">Uncharacterized protein</fullName>
    </submittedName>
</protein>
<dbReference type="Proteomes" id="UP001168821">
    <property type="component" value="Unassembled WGS sequence"/>
</dbReference>
<reference evidence="2" key="1">
    <citation type="journal article" date="2023" name="G3 (Bethesda)">
        <title>Whole genome assemblies of Zophobas morio and Tenebrio molitor.</title>
        <authorList>
            <person name="Kaur S."/>
            <person name="Stinson S.A."/>
            <person name="diCenzo G.C."/>
        </authorList>
    </citation>
    <scope>NUCLEOTIDE SEQUENCE</scope>
    <source>
        <strain evidence="2">QUZm001</strain>
    </source>
</reference>
<organism evidence="2 3">
    <name type="scientific">Zophobas morio</name>
    <dbReference type="NCBI Taxonomy" id="2755281"/>
    <lineage>
        <taxon>Eukaryota</taxon>
        <taxon>Metazoa</taxon>
        <taxon>Ecdysozoa</taxon>
        <taxon>Arthropoda</taxon>
        <taxon>Hexapoda</taxon>
        <taxon>Insecta</taxon>
        <taxon>Pterygota</taxon>
        <taxon>Neoptera</taxon>
        <taxon>Endopterygota</taxon>
        <taxon>Coleoptera</taxon>
        <taxon>Polyphaga</taxon>
        <taxon>Cucujiformia</taxon>
        <taxon>Tenebrionidae</taxon>
        <taxon>Zophobas</taxon>
    </lineage>
</organism>
<feature type="region of interest" description="Disordered" evidence="1">
    <location>
        <begin position="46"/>
        <end position="65"/>
    </location>
</feature>
<proteinExistence type="predicted"/>
<gene>
    <name evidence="2" type="ORF">Zmor_012987</name>
</gene>
<evidence type="ECO:0000313" key="2">
    <source>
        <dbReference type="EMBL" id="KAJ3653750.1"/>
    </source>
</evidence>